<dbReference type="PANTHER" id="PTHR43701:SF2">
    <property type="entry name" value="MEMBRANE TRANSPORTER PROTEIN YJNA-RELATED"/>
    <property type="match status" value="1"/>
</dbReference>
<dbReference type="EMBL" id="RBXP01000011">
    <property type="protein sequence ID" value="RKT60884.1"/>
    <property type="molecule type" value="Genomic_DNA"/>
</dbReference>
<feature type="transmembrane region" description="Helical" evidence="5">
    <location>
        <begin position="222"/>
        <end position="242"/>
    </location>
</feature>
<dbReference type="GO" id="GO:0005886">
    <property type="term" value="C:plasma membrane"/>
    <property type="evidence" value="ECO:0007669"/>
    <property type="project" value="UniProtKB-SubCell"/>
</dbReference>
<reference evidence="6 7" key="1">
    <citation type="submission" date="2018-10" db="EMBL/GenBank/DDBJ databases">
        <title>Genomic Encyclopedia of Type Strains, Phase IV (KMG-IV): sequencing the most valuable type-strain genomes for metagenomic binning, comparative biology and taxonomic classification.</title>
        <authorList>
            <person name="Goeker M."/>
        </authorList>
    </citation>
    <scope>NUCLEOTIDE SEQUENCE [LARGE SCALE GENOMIC DNA]</scope>
    <source>
        <strain evidence="6 7">DSM 23841</strain>
    </source>
</reference>
<proteinExistence type="inferred from homology"/>
<evidence type="ECO:0000313" key="6">
    <source>
        <dbReference type="EMBL" id="RKT60884.1"/>
    </source>
</evidence>
<sequence>MNIMAFPESTVNLPMPLLHLLPLADLALALAIGAGLGFFGGLFGIGGGIIAIPLFVLAFAMDQAMAQGTALVLMVPNLLIGWWRYSRKHPVGWRAALSIAVPATLTTWLLAHFATRLDAQLLGHLFCAFLGILALRLLWQGRGGRQPVTGAPLRAAALPLVGVAGGSSMGLLGIGGGLVATPLLSGWLGQRQTVAQSLALALVAPSSLVALSAYAGAQRVDWSLGLPMALGGTLTVAAGVALAHRLPERRMRAAFAWMLLATALWLALAPR</sequence>
<feature type="transmembrane region" description="Helical" evidence="5">
    <location>
        <begin position="68"/>
        <end position="85"/>
    </location>
</feature>
<dbReference type="InterPro" id="IPR051598">
    <property type="entry name" value="TSUP/Inactive_protease-like"/>
</dbReference>
<keyword evidence="7" id="KW-1185">Reference proteome</keyword>
<evidence type="ECO:0000256" key="4">
    <source>
        <dbReference type="ARBA" id="ARBA00023136"/>
    </source>
</evidence>
<dbReference type="AlphaFoldDB" id="A0A495WIE5"/>
<organism evidence="6 7">
    <name type="scientific">Azonexus fungiphilus</name>
    <dbReference type="NCBI Taxonomy" id="146940"/>
    <lineage>
        <taxon>Bacteria</taxon>
        <taxon>Pseudomonadati</taxon>
        <taxon>Pseudomonadota</taxon>
        <taxon>Betaproteobacteria</taxon>
        <taxon>Rhodocyclales</taxon>
        <taxon>Azonexaceae</taxon>
        <taxon>Azonexus</taxon>
    </lineage>
</organism>
<feature type="transmembrane region" description="Helical" evidence="5">
    <location>
        <begin position="254"/>
        <end position="270"/>
    </location>
</feature>
<comment type="subcellular location">
    <subcellularLocation>
        <location evidence="5">Cell membrane</location>
        <topology evidence="5">Multi-pass membrane protein</topology>
    </subcellularLocation>
    <subcellularLocation>
        <location evidence="1">Membrane</location>
        <topology evidence="1">Multi-pass membrane protein</topology>
    </subcellularLocation>
</comment>
<accession>A0A495WIE5</accession>
<feature type="transmembrane region" description="Helical" evidence="5">
    <location>
        <begin position="91"/>
        <end position="114"/>
    </location>
</feature>
<comment type="similarity">
    <text evidence="5">Belongs to the 4-toluene sulfonate uptake permease (TSUP) (TC 2.A.102) family.</text>
</comment>
<evidence type="ECO:0000256" key="3">
    <source>
        <dbReference type="ARBA" id="ARBA00022989"/>
    </source>
</evidence>
<evidence type="ECO:0000256" key="1">
    <source>
        <dbReference type="ARBA" id="ARBA00004141"/>
    </source>
</evidence>
<comment type="caution">
    <text evidence="6">The sequence shown here is derived from an EMBL/GenBank/DDBJ whole genome shotgun (WGS) entry which is preliminary data.</text>
</comment>
<feature type="transmembrane region" description="Helical" evidence="5">
    <location>
        <begin position="159"/>
        <end position="185"/>
    </location>
</feature>
<protein>
    <recommendedName>
        <fullName evidence="5">Probable membrane transporter protein</fullName>
    </recommendedName>
</protein>
<evidence type="ECO:0000313" key="7">
    <source>
        <dbReference type="Proteomes" id="UP000270626"/>
    </source>
</evidence>
<evidence type="ECO:0000256" key="2">
    <source>
        <dbReference type="ARBA" id="ARBA00022692"/>
    </source>
</evidence>
<keyword evidence="2 5" id="KW-0812">Transmembrane</keyword>
<dbReference type="PANTHER" id="PTHR43701">
    <property type="entry name" value="MEMBRANE TRANSPORTER PROTEIN MJ0441-RELATED"/>
    <property type="match status" value="1"/>
</dbReference>
<keyword evidence="5" id="KW-1003">Cell membrane</keyword>
<dbReference type="Pfam" id="PF01925">
    <property type="entry name" value="TauE"/>
    <property type="match status" value="1"/>
</dbReference>
<dbReference type="Proteomes" id="UP000270626">
    <property type="component" value="Unassembled WGS sequence"/>
</dbReference>
<feature type="transmembrane region" description="Helical" evidence="5">
    <location>
        <begin position="197"/>
        <end position="216"/>
    </location>
</feature>
<dbReference type="InterPro" id="IPR002781">
    <property type="entry name" value="TM_pro_TauE-like"/>
</dbReference>
<feature type="transmembrane region" description="Helical" evidence="5">
    <location>
        <begin position="39"/>
        <end position="61"/>
    </location>
</feature>
<keyword evidence="3 5" id="KW-1133">Transmembrane helix</keyword>
<gene>
    <name evidence="6" type="ORF">DFR40_1034</name>
</gene>
<evidence type="ECO:0000256" key="5">
    <source>
        <dbReference type="RuleBase" id="RU363041"/>
    </source>
</evidence>
<name>A0A495WIE5_9RHOO</name>
<keyword evidence="4 5" id="KW-0472">Membrane</keyword>
<feature type="transmembrane region" description="Helical" evidence="5">
    <location>
        <begin position="121"/>
        <end position="139"/>
    </location>
</feature>